<dbReference type="GeneID" id="87837989"/>
<name>A0AAE0H5X0_9PEZI</name>
<evidence type="ECO:0000313" key="3">
    <source>
        <dbReference type="Proteomes" id="UP001278766"/>
    </source>
</evidence>
<protein>
    <submittedName>
        <fullName evidence="2">Uncharacterized protein</fullName>
    </submittedName>
</protein>
<evidence type="ECO:0000313" key="2">
    <source>
        <dbReference type="EMBL" id="KAK3290527.1"/>
    </source>
</evidence>
<dbReference type="EMBL" id="JAUEPN010000013">
    <property type="protein sequence ID" value="KAK3290527.1"/>
    <property type="molecule type" value="Genomic_DNA"/>
</dbReference>
<dbReference type="RefSeq" id="XP_062654041.1">
    <property type="nucleotide sequence ID" value="XM_062801041.1"/>
</dbReference>
<comment type="caution">
    <text evidence="2">The sequence shown here is derived from an EMBL/GenBank/DDBJ whole genome shotgun (WGS) entry which is preliminary data.</text>
</comment>
<feature type="non-terminal residue" evidence="2">
    <location>
        <position position="1"/>
    </location>
</feature>
<reference evidence="2" key="1">
    <citation type="journal article" date="2023" name="Mol. Phylogenet. Evol.">
        <title>Genome-scale phylogeny and comparative genomics of the fungal order Sordariales.</title>
        <authorList>
            <person name="Hensen N."/>
            <person name="Bonometti L."/>
            <person name="Westerberg I."/>
            <person name="Brannstrom I.O."/>
            <person name="Guillou S."/>
            <person name="Cros-Aarteil S."/>
            <person name="Calhoun S."/>
            <person name="Haridas S."/>
            <person name="Kuo A."/>
            <person name="Mondo S."/>
            <person name="Pangilinan J."/>
            <person name="Riley R."/>
            <person name="LaButti K."/>
            <person name="Andreopoulos B."/>
            <person name="Lipzen A."/>
            <person name="Chen C."/>
            <person name="Yan M."/>
            <person name="Daum C."/>
            <person name="Ng V."/>
            <person name="Clum A."/>
            <person name="Steindorff A."/>
            <person name="Ohm R.A."/>
            <person name="Martin F."/>
            <person name="Silar P."/>
            <person name="Natvig D.O."/>
            <person name="Lalanne C."/>
            <person name="Gautier V."/>
            <person name="Ament-Velasquez S.L."/>
            <person name="Kruys A."/>
            <person name="Hutchinson M.I."/>
            <person name="Powell A.J."/>
            <person name="Barry K."/>
            <person name="Miller A.N."/>
            <person name="Grigoriev I.V."/>
            <person name="Debuchy R."/>
            <person name="Gladieux P."/>
            <person name="Hiltunen Thoren M."/>
            <person name="Johannesson H."/>
        </authorList>
    </citation>
    <scope>NUCLEOTIDE SEQUENCE</scope>
    <source>
        <strain evidence="2">CBS 168.71</strain>
    </source>
</reference>
<evidence type="ECO:0000256" key="1">
    <source>
        <dbReference type="SAM" id="MobiDB-lite"/>
    </source>
</evidence>
<keyword evidence="3" id="KW-1185">Reference proteome</keyword>
<accession>A0AAE0H5X0</accession>
<gene>
    <name evidence="2" type="ORF">B0H64DRAFT_332283</name>
</gene>
<reference evidence="2" key="2">
    <citation type="submission" date="2023-06" db="EMBL/GenBank/DDBJ databases">
        <authorList>
            <consortium name="Lawrence Berkeley National Laboratory"/>
            <person name="Haridas S."/>
            <person name="Hensen N."/>
            <person name="Bonometti L."/>
            <person name="Westerberg I."/>
            <person name="Brannstrom I.O."/>
            <person name="Guillou S."/>
            <person name="Cros-Aarteil S."/>
            <person name="Calhoun S."/>
            <person name="Kuo A."/>
            <person name="Mondo S."/>
            <person name="Pangilinan J."/>
            <person name="Riley R."/>
            <person name="Labutti K."/>
            <person name="Andreopoulos B."/>
            <person name="Lipzen A."/>
            <person name="Chen C."/>
            <person name="Yanf M."/>
            <person name="Daum C."/>
            <person name="Ng V."/>
            <person name="Clum A."/>
            <person name="Steindorff A."/>
            <person name="Ohm R."/>
            <person name="Martin F."/>
            <person name="Silar P."/>
            <person name="Natvig D."/>
            <person name="Lalanne C."/>
            <person name="Gautier V."/>
            <person name="Ament-Velasquez S.L."/>
            <person name="Kruys A."/>
            <person name="Hutchinson M.I."/>
            <person name="Powell A.J."/>
            <person name="Barry K."/>
            <person name="Miller A.N."/>
            <person name="Grigoriev I.V."/>
            <person name="Debuchy R."/>
            <person name="Gladieux P."/>
            <person name="Thoren M.H."/>
            <person name="Johannesson H."/>
        </authorList>
    </citation>
    <scope>NUCLEOTIDE SEQUENCE</scope>
    <source>
        <strain evidence="2">CBS 168.71</strain>
    </source>
</reference>
<feature type="region of interest" description="Disordered" evidence="1">
    <location>
        <begin position="1"/>
        <end position="22"/>
    </location>
</feature>
<feature type="compositionally biased region" description="Polar residues" evidence="1">
    <location>
        <begin position="1"/>
        <end position="10"/>
    </location>
</feature>
<organism evidence="2 3">
    <name type="scientific">Chaetomium fimeti</name>
    <dbReference type="NCBI Taxonomy" id="1854472"/>
    <lineage>
        <taxon>Eukaryota</taxon>
        <taxon>Fungi</taxon>
        <taxon>Dikarya</taxon>
        <taxon>Ascomycota</taxon>
        <taxon>Pezizomycotina</taxon>
        <taxon>Sordariomycetes</taxon>
        <taxon>Sordariomycetidae</taxon>
        <taxon>Sordariales</taxon>
        <taxon>Chaetomiaceae</taxon>
        <taxon>Chaetomium</taxon>
    </lineage>
</organism>
<sequence>PSVSSTNGTISPLPKAARQSSTHDLGIRAAAGAHHHAAALHRMRQCQTRVSFSVGFGAAPCQPRSELFGPLAACTESRNVWMGHYEHIRGYIDMQDEPGIGTNGRTNVPHNIYVDLEYICYETDIFTVFKTWNPGHTGDYPQPETFTESWDPFFGLDRSRIQHAGLRLWCTGETFNDAVAKFDIGELPALRTLSLITLGPDPGLEQGPRPGWVRMSPLALQRDFYFELRDISLTQLQRHPMFSEPIIGKRNTTADLDTPFSHLIPWAKAWLWPFEYTGWNNTSKEMLEDVNSLHWDSRFEVKLKFLCEKQWLADLERVGLFDDNRTNARDFDAFYKLRKEEMDRRLLAAARGIIRAILARRMGLN</sequence>
<dbReference type="Proteomes" id="UP001278766">
    <property type="component" value="Unassembled WGS sequence"/>
</dbReference>
<dbReference type="AlphaFoldDB" id="A0AAE0H5X0"/>
<proteinExistence type="predicted"/>